<dbReference type="Proteomes" id="UP000668068">
    <property type="component" value="Unassembled WGS sequence"/>
</dbReference>
<sequence>MKPIFKKEKEFLERNLGIELPTDCWRHGSKIYLNGDKDTVIIEFKVENQKIKIKKNKIKEVLERYDNKTIKEEIQENSDRLNNLIEESINKTKEYILNHPNHNIRLSHSGGKDSDAMWWILQKVFKDLNIKDYTIDFFNTTNDTAQTYLHIKQDLPQDHLQINNPEKGWHQWLKEDKNYYLPSVMVRNCCSTYKEGQVKKILDKKKDYLIFLGARKYESAKRSKYDWDLNEAWLKSHPGKKLNMPENWLRFLPIVNFTDKDVWLLILREGIKYNEQYNVGFNRCGCLLCPYSSDYSDLLIKENYPKQWERWMEIVEKNYDLYDVERRLKWTKHEYCELGKWKQSTSKESEYITKKATPERIKALAKLKGCSEEMAIKYFKQECKCGKKLNPDEIAMYLKIYGRYEGQEDNRTYLCKSCLCEEIGIDKNTYAEKVKEFRNQGCNLF</sequence>
<dbReference type="EMBL" id="JAENQP010000007">
    <property type="protein sequence ID" value="MBO3359584.1"/>
    <property type="molecule type" value="Genomic_DNA"/>
</dbReference>
<proteinExistence type="predicted"/>
<dbReference type="Pfam" id="PF01507">
    <property type="entry name" value="PAPS_reduct"/>
    <property type="match status" value="1"/>
</dbReference>
<evidence type="ECO:0000313" key="3">
    <source>
        <dbReference type="EMBL" id="MBO3359584.1"/>
    </source>
</evidence>
<dbReference type="InterPro" id="IPR050128">
    <property type="entry name" value="Sulfate_adenylyltrnsfr_sub2"/>
</dbReference>
<protein>
    <submittedName>
        <fullName evidence="3">Phosphoadenosine phosphosulfate reductase family protein</fullName>
    </submittedName>
</protein>
<evidence type="ECO:0000256" key="1">
    <source>
        <dbReference type="SAM" id="Coils"/>
    </source>
</evidence>
<dbReference type="InterPro" id="IPR014729">
    <property type="entry name" value="Rossmann-like_a/b/a_fold"/>
</dbReference>
<organism evidence="3 4">
    <name type="scientific">Clostridium perfringens</name>
    <dbReference type="NCBI Taxonomy" id="1502"/>
    <lineage>
        <taxon>Bacteria</taxon>
        <taxon>Bacillati</taxon>
        <taxon>Bacillota</taxon>
        <taxon>Clostridia</taxon>
        <taxon>Eubacteriales</taxon>
        <taxon>Clostridiaceae</taxon>
        <taxon>Clostridium</taxon>
    </lineage>
</organism>
<dbReference type="PANTHER" id="PTHR43196">
    <property type="entry name" value="SULFATE ADENYLYLTRANSFERASE SUBUNIT 2"/>
    <property type="match status" value="1"/>
</dbReference>
<keyword evidence="1" id="KW-0175">Coiled coil</keyword>
<evidence type="ECO:0000313" key="4">
    <source>
        <dbReference type="Proteomes" id="UP000668068"/>
    </source>
</evidence>
<dbReference type="Gene3D" id="3.40.50.620">
    <property type="entry name" value="HUPs"/>
    <property type="match status" value="1"/>
</dbReference>
<dbReference type="InterPro" id="IPR002500">
    <property type="entry name" value="PAPS_reduct_dom"/>
</dbReference>
<dbReference type="GO" id="GO:0003824">
    <property type="term" value="F:catalytic activity"/>
    <property type="evidence" value="ECO:0007669"/>
    <property type="project" value="InterPro"/>
</dbReference>
<accession>A0AAW4IZR1</accession>
<gene>
    <name evidence="3" type="ORF">JJB47_12450</name>
</gene>
<dbReference type="SUPFAM" id="SSF52402">
    <property type="entry name" value="Adenine nucleotide alpha hydrolases-like"/>
    <property type="match status" value="1"/>
</dbReference>
<dbReference type="AlphaFoldDB" id="A0AAW4IZR1"/>
<dbReference type="RefSeq" id="WP_208341003.1">
    <property type="nucleotide sequence ID" value="NZ_JAENQO010000007.1"/>
</dbReference>
<reference evidence="3" key="1">
    <citation type="submission" date="2020-12" db="EMBL/GenBank/DDBJ databases">
        <title>Comparative genomics of Clostridium perfringens reveals patterns of host-associated phylogenetic clades and virulence factors.</title>
        <authorList>
            <person name="Smith A.H."/>
            <person name="Geier R."/>
        </authorList>
    </citation>
    <scope>NUCLEOTIDE SEQUENCE</scope>
    <source>
        <strain evidence="3">CHD30677R</strain>
    </source>
</reference>
<comment type="caution">
    <text evidence="3">The sequence shown here is derived from an EMBL/GenBank/DDBJ whole genome shotgun (WGS) entry which is preliminary data.</text>
</comment>
<name>A0AAW4IZR1_CLOPF</name>
<feature type="coiled-coil region" evidence="1">
    <location>
        <begin position="48"/>
        <end position="91"/>
    </location>
</feature>
<feature type="domain" description="Phosphoadenosine phosphosulphate reductase" evidence="2">
    <location>
        <begin position="104"/>
        <end position="290"/>
    </location>
</feature>
<dbReference type="PANTHER" id="PTHR43196:SF2">
    <property type="entry name" value="PHOSPHOADENOSINE PHOSPHOSULFATE REDUCTASE"/>
    <property type="match status" value="1"/>
</dbReference>
<evidence type="ECO:0000259" key="2">
    <source>
        <dbReference type="Pfam" id="PF01507"/>
    </source>
</evidence>